<dbReference type="AlphaFoldDB" id="A0A8K1ZYX2"/>
<evidence type="ECO:0000256" key="1">
    <source>
        <dbReference type="SAM" id="Phobius"/>
    </source>
</evidence>
<comment type="caution">
    <text evidence="2">The sequence shown here is derived from an EMBL/GenBank/DDBJ whole genome shotgun (WGS) entry which is preliminary data.</text>
</comment>
<organism evidence="2 3">
    <name type="scientific">Petrachloros mirabilis ULC683</name>
    <dbReference type="NCBI Taxonomy" id="2781853"/>
    <lineage>
        <taxon>Bacteria</taxon>
        <taxon>Bacillati</taxon>
        <taxon>Cyanobacteriota</taxon>
        <taxon>Cyanophyceae</taxon>
        <taxon>Synechococcales</taxon>
        <taxon>Petrachlorosaceae</taxon>
        <taxon>Petrachloros</taxon>
        <taxon>Petrachloros mirabilis</taxon>
    </lineage>
</organism>
<keyword evidence="1" id="KW-0812">Transmembrane</keyword>
<evidence type="ECO:0000313" key="3">
    <source>
        <dbReference type="Proteomes" id="UP000607397"/>
    </source>
</evidence>
<dbReference type="Proteomes" id="UP000607397">
    <property type="component" value="Unassembled WGS sequence"/>
</dbReference>
<evidence type="ECO:0000313" key="2">
    <source>
        <dbReference type="EMBL" id="NCJ06661.1"/>
    </source>
</evidence>
<keyword evidence="3" id="KW-1185">Reference proteome</keyword>
<protein>
    <recommendedName>
        <fullName evidence="4">DUF2730 family protein</fullName>
    </recommendedName>
</protein>
<dbReference type="EMBL" id="WVIC01000015">
    <property type="protein sequence ID" value="NCJ06661.1"/>
    <property type="molecule type" value="Genomic_DNA"/>
</dbReference>
<proteinExistence type="predicted"/>
<sequence>MLVEVVVPVAVAYTVGVVGLCRWLVDRNLVAADRRVMLLEQRQQELASSQHDAQRDLFKLRADLPEQYVRHEDFVRFGLSLDAKIDRLNQSFKESFDRMDDKLETIRLQR</sequence>
<keyword evidence="1" id="KW-0472">Membrane</keyword>
<accession>A0A8K1ZYX2</accession>
<evidence type="ECO:0008006" key="4">
    <source>
        <dbReference type="Google" id="ProtNLM"/>
    </source>
</evidence>
<keyword evidence="1" id="KW-1133">Transmembrane helix</keyword>
<feature type="transmembrane region" description="Helical" evidence="1">
    <location>
        <begin position="6"/>
        <end position="25"/>
    </location>
</feature>
<reference evidence="2" key="1">
    <citation type="submission" date="2019-12" db="EMBL/GenBank/DDBJ databases">
        <title>High-Quality draft genome sequences of three cyanobacteria isolated from the limestone walls of the Old Cathedral of Coimbra.</title>
        <authorList>
            <person name="Tiago I."/>
            <person name="Soares F."/>
            <person name="Portugal A."/>
        </authorList>
    </citation>
    <scope>NUCLEOTIDE SEQUENCE [LARGE SCALE GENOMIC DNA]</scope>
    <source>
        <strain evidence="2">C</strain>
    </source>
</reference>
<name>A0A8K1ZYX2_9CYAN</name>
<gene>
    <name evidence="2" type="ORF">GS597_09110</name>
</gene>
<dbReference type="RefSeq" id="WP_161825138.1">
    <property type="nucleotide sequence ID" value="NZ_WVIC01000015.1"/>
</dbReference>